<keyword evidence="2" id="KW-0472">Membrane</keyword>
<proteinExistence type="predicted"/>
<gene>
    <name evidence="3" type="ORF">AAFH96_12560</name>
</gene>
<feature type="transmembrane region" description="Helical" evidence="2">
    <location>
        <begin position="29"/>
        <end position="47"/>
    </location>
</feature>
<keyword evidence="2" id="KW-0812">Transmembrane</keyword>
<dbReference type="RefSeq" id="WP_375734244.1">
    <property type="nucleotide sequence ID" value="NZ_JBCGDC010000028.1"/>
</dbReference>
<protein>
    <submittedName>
        <fullName evidence="3">Uncharacterized protein</fullName>
    </submittedName>
</protein>
<feature type="region of interest" description="Disordered" evidence="1">
    <location>
        <begin position="1"/>
        <end position="20"/>
    </location>
</feature>
<comment type="caution">
    <text evidence="3">The sequence shown here is derived from an EMBL/GenBank/DDBJ whole genome shotgun (WGS) entry which is preliminary data.</text>
</comment>
<evidence type="ECO:0000256" key="2">
    <source>
        <dbReference type="SAM" id="Phobius"/>
    </source>
</evidence>
<evidence type="ECO:0000313" key="4">
    <source>
        <dbReference type="Proteomes" id="UP001582793"/>
    </source>
</evidence>
<feature type="transmembrane region" description="Helical" evidence="2">
    <location>
        <begin position="53"/>
        <end position="70"/>
    </location>
</feature>
<evidence type="ECO:0000256" key="1">
    <source>
        <dbReference type="SAM" id="MobiDB-lite"/>
    </source>
</evidence>
<dbReference type="Proteomes" id="UP001582793">
    <property type="component" value="Unassembled WGS sequence"/>
</dbReference>
<reference evidence="3 4" key="1">
    <citation type="submission" date="2024-04" db="EMBL/GenBank/DDBJ databases">
        <title>Polymorphospora sp. isolated from Baiyangdian Lake in Xiong'an New Area.</title>
        <authorList>
            <person name="Zhang X."/>
            <person name="Liu J."/>
        </authorList>
    </citation>
    <scope>NUCLEOTIDE SEQUENCE [LARGE SCALE GENOMIC DNA]</scope>
    <source>
        <strain evidence="3 4">2-325</strain>
    </source>
</reference>
<feature type="compositionally biased region" description="Basic and acidic residues" evidence="1">
    <location>
        <begin position="9"/>
        <end position="20"/>
    </location>
</feature>
<dbReference type="EMBL" id="JBCGDC010000028">
    <property type="protein sequence ID" value="MFB6393929.1"/>
    <property type="molecule type" value="Genomic_DNA"/>
</dbReference>
<name>A0ABV5CPJ6_9ACTN</name>
<organism evidence="3 4">
    <name type="scientific">Polymorphospora lycopeni</name>
    <dbReference type="NCBI Taxonomy" id="3140240"/>
    <lineage>
        <taxon>Bacteria</taxon>
        <taxon>Bacillati</taxon>
        <taxon>Actinomycetota</taxon>
        <taxon>Actinomycetes</taxon>
        <taxon>Micromonosporales</taxon>
        <taxon>Micromonosporaceae</taxon>
        <taxon>Polymorphospora</taxon>
    </lineage>
</organism>
<keyword evidence="4" id="KW-1185">Reference proteome</keyword>
<sequence length="189" mass="20986">MTGASIDDLLQHEEEPPPRLRRDRSGLRLWLRTAAIAAACTAVTLFGLRLFGFAVPMVAVFAGFLALLVLRQVTARLAPPAPIRPLLREDDGAYNWSAQDALQTAVGRWETVLARAQNDPERFNQVVLPALGELVDERLRQRHGFTRATDPERARALLTDPLWKLLTTPARRKPRPADIAAAVAQLEKT</sequence>
<evidence type="ECO:0000313" key="3">
    <source>
        <dbReference type="EMBL" id="MFB6393929.1"/>
    </source>
</evidence>
<accession>A0ABV5CPJ6</accession>
<keyword evidence="2" id="KW-1133">Transmembrane helix</keyword>